<evidence type="ECO:0000313" key="2">
    <source>
        <dbReference type="Proteomes" id="UP000594014"/>
    </source>
</evidence>
<evidence type="ECO:0000313" key="1">
    <source>
        <dbReference type="EMBL" id="QOX65982.1"/>
    </source>
</evidence>
<reference evidence="1" key="1">
    <citation type="submission" date="2019-08" db="EMBL/GenBank/DDBJ databases">
        <title>Genome sequence of Clostridiales bacterium MT110.</title>
        <authorList>
            <person name="Cao J."/>
        </authorList>
    </citation>
    <scope>NUCLEOTIDE SEQUENCE</scope>
    <source>
        <strain evidence="1">MT110</strain>
    </source>
</reference>
<dbReference type="Proteomes" id="UP000594014">
    <property type="component" value="Chromosome"/>
</dbReference>
<dbReference type="EMBL" id="CP042469">
    <property type="protein sequence ID" value="QOX65982.1"/>
    <property type="molecule type" value="Genomic_DNA"/>
</dbReference>
<proteinExistence type="predicted"/>
<name>A0ACD1AHA5_9FIRM</name>
<gene>
    <name evidence="1" type="ORF">FRZ06_16725</name>
</gene>
<keyword evidence="2" id="KW-1185">Reference proteome</keyword>
<sequence length="341" mass="37347">MNHKRMLALAVALLMAMAMFTGCGGSDASKEAGGSEEQAVALTFANVTSQSAKDAGQKFKEVVEAESNGTITVNLFPDNQLGDDRVAIETTQFGDIDIAVSSTSPLANMYADFYLFDAPYIFLSNEEAYQNLDGEVGKKVLDGMEAIGIKGLCFWENGFRNFTNNTVAVSKPADVKSMKVRTMENEVHIAAWKAFGANPTPMAFTELFTALQQGTVDAEENPLGIIDANKFAEVQKYVSMTQHVYTPYVVCMNLEKYNSLSDAQKAAIDKAAAASTEYQREVSQNLEKEIISKIEGQGVTVVQLTDAEKAEWQSIVTDAKVYDLVKEKMDHPEYVDTILNQ</sequence>
<protein>
    <submittedName>
        <fullName evidence="1">DctP family TRAP transporter solute-binding subunit</fullName>
    </submittedName>
</protein>
<accession>A0ACD1AHA5</accession>
<organism evidence="1 2">
    <name type="scientific">Anoxybacterium hadale</name>
    <dbReference type="NCBI Taxonomy" id="3408580"/>
    <lineage>
        <taxon>Bacteria</taxon>
        <taxon>Bacillati</taxon>
        <taxon>Bacillota</taxon>
        <taxon>Clostridia</taxon>
        <taxon>Peptostreptococcales</taxon>
        <taxon>Anaerovoracaceae</taxon>
        <taxon>Anoxybacterium</taxon>
    </lineage>
</organism>